<gene>
    <name evidence="2" type="ORF">EGW08_021265</name>
</gene>
<comment type="caution">
    <text evidence="2">The sequence shown here is derived from an EMBL/GenBank/DDBJ whole genome shotgun (WGS) entry which is preliminary data.</text>
</comment>
<dbReference type="EMBL" id="RQTK01001293">
    <property type="protein sequence ID" value="RUS70971.1"/>
    <property type="molecule type" value="Genomic_DNA"/>
</dbReference>
<sequence>MDFPVELAVTKGVKKTRSAGAHTRYARLELARNRIVLLLAQTEAFQARQSPRHKYIFALSVKTLSKRPSTGLASLRAPAAIDYRRKAWRGLDKTVLTSNYGQHWLPCAHFDKLAGSARPHLGTENTREELHKQASGRVERGRGEPKRNGENRRGTGRAEGARGEPRRRRRRLTAWSVQSIQIVRKSACGKNNNAGPSREKRMGMLLGAFPTRAGDRANRRPLL</sequence>
<evidence type="ECO:0000313" key="3">
    <source>
        <dbReference type="Proteomes" id="UP000271974"/>
    </source>
</evidence>
<evidence type="ECO:0000313" key="2">
    <source>
        <dbReference type="EMBL" id="RUS70971.1"/>
    </source>
</evidence>
<reference evidence="2 3" key="1">
    <citation type="submission" date="2019-01" db="EMBL/GenBank/DDBJ databases">
        <title>A draft genome assembly of the solar-powered sea slug Elysia chlorotica.</title>
        <authorList>
            <person name="Cai H."/>
            <person name="Li Q."/>
            <person name="Fang X."/>
            <person name="Li J."/>
            <person name="Curtis N.E."/>
            <person name="Altenburger A."/>
            <person name="Shibata T."/>
            <person name="Feng M."/>
            <person name="Maeda T."/>
            <person name="Schwartz J.A."/>
            <person name="Shigenobu S."/>
            <person name="Lundholm N."/>
            <person name="Nishiyama T."/>
            <person name="Yang H."/>
            <person name="Hasebe M."/>
            <person name="Li S."/>
            <person name="Pierce S.K."/>
            <person name="Wang J."/>
        </authorList>
    </citation>
    <scope>NUCLEOTIDE SEQUENCE [LARGE SCALE GENOMIC DNA]</scope>
    <source>
        <strain evidence="2">EC2010</strain>
        <tissue evidence="2">Whole organism of an adult</tissue>
    </source>
</reference>
<dbReference type="AlphaFoldDB" id="A0A3S1B3C5"/>
<keyword evidence="3" id="KW-1185">Reference proteome</keyword>
<accession>A0A3S1B3C5</accession>
<name>A0A3S1B3C5_ELYCH</name>
<feature type="compositionally biased region" description="Basic and acidic residues" evidence="1">
    <location>
        <begin position="125"/>
        <end position="153"/>
    </location>
</feature>
<feature type="region of interest" description="Disordered" evidence="1">
    <location>
        <begin position="118"/>
        <end position="175"/>
    </location>
</feature>
<proteinExistence type="predicted"/>
<organism evidence="2 3">
    <name type="scientific">Elysia chlorotica</name>
    <name type="common">Eastern emerald elysia</name>
    <name type="synonym">Sea slug</name>
    <dbReference type="NCBI Taxonomy" id="188477"/>
    <lineage>
        <taxon>Eukaryota</taxon>
        <taxon>Metazoa</taxon>
        <taxon>Spiralia</taxon>
        <taxon>Lophotrochozoa</taxon>
        <taxon>Mollusca</taxon>
        <taxon>Gastropoda</taxon>
        <taxon>Heterobranchia</taxon>
        <taxon>Euthyneura</taxon>
        <taxon>Panpulmonata</taxon>
        <taxon>Sacoglossa</taxon>
        <taxon>Placobranchoidea</taxon>
        <taxon>Plakobranchidae</taxon>
        <taxon>Elysia</taxon>
    </lineage>
</organism>
<protein>
    <submittedName>
        <fullName evidence="2">Uncharacterized protein</fullName>
    </submittedName>
</protein>
<evidence type="ECO:0000256" key="1">
    <source>
        <dbReference type="SAM" id="MobiDB-lite"/>
    </source>
</evidence>
<dbReference type="Proteomes" id="UP000271974">
    <property type="component" value="Unassembled WGS sequence"/>
</dbReference>